<comment type="function">
    <text evidence="6">Catalyzes the reduction of dTDP-6-deoxy-L-lyxo-4-hexulose to yield dTDP-L-rhamnose.</text>
</comment>
<dbReference type="EMBL" id="JADIMJ010000064">
    <property type="protein sequence ID" value="MBO8453886.1"/>
    <property type="molecule type" value="Genomic_DNA"/>
</dbReference>
<reference evidence="8" key="2">
    <citation type="journal article" date="2021" name="PeerJ">
        <title>Extensive microbial diversity within the chicken gut microbiome revealed by metagenomics and culture.</title>
        <authorList>
            <person name="Gilroy R."/>
            <person name="Ravi A."/>
            <person name="Getino M."/>
            <person name="Pursley I."/>
            <person name="Horton D.L."/>
            <person name="Alikhan N.F."/>
            <person name="Baker D."/>
            <person name="Gharbi K."/>
            <person name="Hall N."/>
            <person name="Watson M."/>
            <person name="Adriaenssens E.M."/>
            <person name="Foster-Nyarko E."/>
            <person name="Jarju S."/>
            <person name="Secka A."/>
            <person name="Antonio M."/>
            <person name="Oren A."/>
            <person name="Chaudhuri R.R."/>
            <person name="La Ragione R."/>
            <person name="Hildebrand F."/>
            <person name="Pallen M.J."/>
        </authorList>
    </citation>
    <scope>NUCLEOTIDE SEQUENCE</scope>
    <source>
        <strain evidence="8">F1-3629</strain>
    </source>
</reference>
<proteinExistence type="inferred from homology"/>
<dbReference type="InterPro" id="IPR005913">
    <property type="entry name" value="dTDP_dehydrorham_reduct"/>
</dbReference>
<dbReference type="GO" id="GO:0008831">
    <property type="term" value="F:dTDP-4-dehydrorhamnose reductase activity"/>
    <property type="evidence" value="ECO:0007669"/>
    <property type="project" value="UniProtKB-EC"/>
</dbReference>
<evidence type="ECO:0000256" key="4">
    <source>
        <dbReference type="ARBA" id="ARBA00017099"/>
    </source>
</evidence>
<dbReference type="AlphaFoldDB" id="A0A940DNB1"/>
<evidence type="ECO:0000313" key="9">
    <source>
        <dbReference type="Proteomes" id="UP000771749"/>
    </source>
</evidence>
<evidence type="ECO:0000256" key="3">
    <source>
        <dbReference type="ARBA" id="ARBA00012929"/>
    </source>
</evidence>
<name>A0A940DNB1_9BACT</name>
<comment type="similarity">
    <text evidence="2 6">Belongs to the dTDP-4-dehydrorhamnose reductase family.</text>
</comment>
<gene>
    <name evidence="8" type="primary">rfbD</name>
    <name evidence="8" type="ORF">IAC07_04070</name>
</gene>
<keyword evidence="6" id="KW-0521">NADP</keyword>
<dbReference type="InterPro" id="IPR029903">
    <property type="entry name" value="RmlD-like-bd"/>
</dbReference>
<dbReference type="PANTHER" id="PTHR10491:SF4">
    <property type="entry name" value="METHIONINE ADENOSYLTRANSFERASE 2 SUBUNIT BETA"/>
    <property type="match status" value="1"/>
</dbReference>
<dbReference type="Pfam" id="PF04321">
    <property type="entry name" value="RmlD_sub_bind"/>
    <property type="match status" value="1"/>
</dbReference>
<dbReference type="SUPFAM" id="SSF51735">
    <property type="entry name" value="NAD(P)-binding Rossmann-fold domains"/>
    <property type="match status" value="1"/>
</dbReference>
<dbReference type="InterPro" id="IPR036291">
    <property type="entry name" value="NAD(P)-bd_dom_sf"/>
</dbReference>
<evidence type="ECO:0000256" key="1">
    <source>
        <dbReference type="ARBA" id="ARBA00004781"/>
    </source>
</evidence>
<evidence type="ECO:0000313" key="8">
    <source>
        <dbReference type="EMBL" id="MBO8453886.1"/>
    </source>
</evidence>
<dbReference type="Gene3D" id="3.90.25.10">
    <property type="entry name" value="UDP-galactose 4-epimerase, domain 1"/>
    <property type="match status" value="1"/>
</dbReference>
<dbReference type="GO" id="GO:0005829">
    <property type="term" value="C:cytosol"/>
    <property type="evidence" value="ECO:0007669"/>
    <property type="project" value="TreeGrafter"/>
</dbReference>
<dbReference type="EC" id="1.1.1.133" evidence="3 6"/>
<comment type="caution">
    <text evidence="8">The sequence shown here is derived from an EMBL/GenBank/DDBJ whole genome shotgun (WGS) entry which is preliminary data.</text>
</comment>
<dbReference type="Proteomes" id="UP000771749">
    <property type="component" value="Unassembled WGS sequence"/>
</dbReference>
<comment type="catalytic activity">
    <reaction evidence="5">
        <text>dTDP-beta-L-rhamnose + NADP(+) = dTDP-4-dehydro-beta-L-rhamnose + NADPH + H(+)</text>
        <dbReference type="Rhea" id="RHEA:21796"/>
        <dbReference type="ChEBI" id="CHEBI:15378"/>
        <dbReference type="ChEBI" id="CHEBI:57510"/>
        <dbReference type="ChEBI" id="CHEBI:57783"/>
        <dbReference type="ChEBI" id="CHEBI:58349"/>
        <dbReference type="ChEBI" id="CHEBI:62830"/>
        <dbReference type="EC" id="1.1.1.133"/>
    </reaction>
</comment>
<evidence type="ECO:0000256" key="2">
    <source>
        <dbReference type="ARBA" id="ARBA00010944"/>
    </source>
</evidence>
<dbReference type="NCBIfam" id="TIGR01214">
    <property type="entry name" value="rmlD"/>
    <property type="match status" value="1"/>
</dbReference>
<evidence type="ECO:0000256" key="5">
    <source>
        <dbReference type="ARBA" id="ARBA00048200"/>
    </source>
</evidence>
<accession>A0A940DNB1</accession>
<keyword evidence="6 8" id="KW-0560">Oxidoreductase</keyword>
<evidence type="ECO:0000259" key="7">
    <source>
        <dbReference type="Pfam" id="PF04321"/>
    </source>
</evidence>
<feature type="domain" description="RmlD-like substrate binding" evidence="7">
    <location>
        <begin position="1"/>
        <end position="301"/>
    </location>
</feature>
<comment type="pathway">
    <text evidence="1 6">Carbohydrate biosynthesis; dTDP-L-rhamnose biosynthesis.</text>
</comment>
<protein>
    <recommendedName>
        <fullName evidence="4 6">dTDP-4-dehydrorhamnose reductase</fullName>
        <ecNumber evidence="3 6">1.1.1.133</ecNumber>
    </recommendedName>
</protein>
<dbReference type="GO" id="GO:0019305">
    <property type="term" value="P:dTDP-rhamnose biosynthetic process"/>
    <property type="evidence" value="ECO:0007669"/>
    <property type="project" value="TreeGrafter"/>
</dbReference>
<dbReference type="Gene3D" id="3.40.50.720">
    <property type="entry name" value="NAD(P)-binding Rossmann-like Domain"/>
    <property type="match status" value="1"/>
</dbReference>
<dbReference type="CDD" id="cd05254">
    <property type="entry name" value="dTDP_HR_like_SDR_e"/>
    <property type="match status" value="1"/>
</dbReference>
<evidence type="ECO:0000256" key="6">
    <source>
        <dbReference type="RuleBase" id="RU364082"/>
    </source>
</evidence>
<sequence length="313" mass="34141">MNILVTGACGQLGSALQSVAASGRDRYVFADIADAENVIRLDVTDRGAVLDAVSGNGPAGEITGGEKFDVVINCAAYTDVDRAEDDEAAAELLNAAAVSNLAGAARENGSLLVHISTDYVFGGAGGNVPFDETVTPSPLGVYGRTKLKGEEEVIGSGCRHIVIRTAWLYSEYGRNFMKTILGLISSRERINVVFDQAGTPTYAGDLAEAIFYIIENRLAEGNCGIYHYSNEGVCSWYDFAKMTALYSDRTDCRIEPCHSSEFPSKVRRPSYSVLDKTLFKKTFGIEIPYWTDSLRKCLENMNLFHPHCDVRKK</sequence>
<reference evidence="8" key="1">
    <citation type="submission" date="2020-10" db="EMBL/GenBank/DDBJ databases">
        <authorList>
            <person name="Gilroy R."/>
        </authorList>
    </citation>
    <scope>NUCLEOTIDE SEQUENCE</scope>
    <source>
        <strain evidence="8">F1-3629</strain>
    </source>
</reference>
<dbReference type="PANTHER" id="PTHR10491">
    <property type="entry name" value="DTDP-4-DEHYDRORHAMNOSE REDUCTASE"/>
    <property type="match status" value="1"/>
</dbReference>
<organism evidence="8 9">
    <name type="scientific">Candidatus Cryptobacteroides gallistercoris</name>
    <dbReference type="NCBI Taxonomy" id="2840765"/>
    <lineage>
        <taxon>Bacteria</taxon>
        <taxon>Pseudomonadati</taxon>
        <taxon>Bacteroidota</taxon>
        <taxon>Bacteroidia</taxon>
        <taxon>Bacteroidales</taxon>
        <taxon>Candidatus Cryptobacteroides</taxon>
    </lineage>
</organism>